<evidence type="ECO:0000256" key="2">
    <source>
        <dbReference type="SAM" id="SignalP"/>
    </source>
</evidence>
<dbReference type="Proteomes" id="UP000245884">
    <property type="component" value="Unassembled WGS sequence"/>
</dbReference>
<accession>A0A316UM35</accession>
<dbReference type="RefSeq" id="XP_025359615.1">
    <property type="nucleotide sequence ID" value="XM_025507079.1"/>
</dbReference>
<feature type="region of interest" description="Disordered" evidence="1">
    <location>
        <begin position="235"/>
        <end position="282"/>
    </location>
</feature>
<keyword evidence="4" id="KW-1185">Reference proteome</keyword>
<proteinExistence type="predicted"/>
<name>A0A316UM35_9BASI</name>
<sequence length="282" mass="30234">MIAGKLLLPLLALASAAVADKPTFSVNNLPDKWEKGQVGTNQCKKYGASSPKSMCQNVFINSVDDFCLWAPFEGQGTVGAQEERHISYCLKSGYGTRLIPKGAVKRAHFVRTSDFLQVTGSGDFTSMHIKKGDEGGELDPHGATGAGNPPGGLVYTRSGNGWTQLKEWSSFMSATEFSIRACFPGKPNATKYCPHIYDVMGANWNHPGNYGGGFSNCDADSGHFPGVFKGSTFYQGQKHTPSGHKAPKSSNCQNVASPAAGAKAQQTPYKREERAQPFGEAQ</sequence>
<dbReference type="STRING" id="1569628.A0A316UM35"/>
<gene>
    <name evidence="3" type="ORF">BDZ90DRAFT_234609</name>
</gene>
<dbReference type="EMBL" id="KZ819678">
    <property type="protein sequence ID" value="PWN25003.1"/>
    <property type="molecule type" value="Genomic_DNA"/>
</dbReference>
<protein>
    <submittedName>
        <fullName evidence="3">Uncharacterized protein</fullName>
    </submittedName>
</protein>
<reference evidence="3 4" key="1">
    <citation type="journal article" date="2018" name="Mol. Biol. Evol.">
        <title>Broad Genomic Sampling Reveals a Smut Pathogenic Ancestry of the Fungal Clade Ustilaginomycotina.</title>
        <authorList>
            <person name="Kijpornyongpan T."/>
            <person name="Mondo S.J."/>
            <person name="Barry K."/>
            <person name="Sandor L."/>
            <person name="Lee J."/>
            <person name="Lipzen A."/>
            <person name="Pangilinan J."/>
            <person name="LaButti K."/>
            <person name="Hainaut M."/>
            <person name="Henrissat B."/>
            <person name="Grigoriev I.V."/>
            <person name="Spatafora J.W."/>
            <person name="Aime M.C."/>
        </authorList>
    </citation>
    <scope>NUCLEOTIDE SEQUENCE [LARGE SCALE GENOMIC DNA]</scope>
    <source>
        <strain evidence="3 4">MCA 5214</strain>
    </source>
</reference>
<evidence type="ECO:0000313" key="3">
    <source>
        <dbReference type="EMBL" id="PWN25003.1"/>
    </source>
</evidence>
<dbReference type="AlphaFoldDB" id="A0A316UM35"/>
<organism evidence="3 4">
    <name type="scientific">Jaminaea rosea</name>
    <dbReference type="NCBI Taxonomy" id="1569628"/>
    <lineage>
        <taxon>Eukaryota</taxon>
        <taxon>Fungi</taxon>
        <taxon>Dikarya</taxon>
        <taxon>Basidiomycota</taxon>
        <taxon>Ustilaginomycotina</taxon>
        <taxon>Exobasidiomycetes</taxon>
        <taxon>Microstromatales</taxon>
        <taxon>Microstromatales incertae sedis</taxon>
        <taxon>Jaminaea</taxon>
    </lineage>
</organism>
<keyword evidence="2" id="KW-0732">Signal</keyword>
<dbReference type="OrthoDB" id="2564904at2759"/>
<feature type="chain" id="PRO_5016340063" evidence="2">
    <location>
        <begin position="20"/>
        <end position="282"/>
    </location>
</feature>
<dbReference type="GeneID" id="37028902"/>
<evidence type="ECO:0000256" key="1">
    <source>
        <dbReference type="SAM" id="MobiDB-lite"/>
    </source>
</evidence>
<feature type="signal peptide" evidence="2">
    <location>
        <begin position="1"/>
        <end position="19"/>
    </location>
</feature>
<evidence type="ECO:0000313" key="4">
    <source>
        <dbReference type="Proteomes" id="UP000245884"/>
    </source>
</evidence>